<accession>Q8KAT9</accession>
<gene>
    <name evidence="1" type="ordered locus">CT2066</name>
</gene>
<dbReference type="EnsemblBacteria" id="AAM73283">
    <property type="protein sequence ID" value="AAM73283"/>
    <property type="gene ID" value="CT2066"/>
</dbReference>
<dbReference type="AlphaFoldDB" id="Q8KAT9"/>
<name>Q8KAT9_CHLTE</name>
<dbReference type="HOGENOM" id="CLU_3059908_0_0_10"/>
<sequence>MDFHGAMLYGVWKNADLTGVPFVFPCKQRLMLKLNEKERESIRLFPILAASFL</sequence>
<organism evidence="1 2">
    <name type="scientific">Chlorobaculum tepidum (strain ATCC 49652 / DSM 12025 / NBRC 103806 / TLS)</name>
    <name type="common">Chlorobium tepidum</name>
    <dbReference type="NCBI Taxonomy" id="194439"/>
    <lineage>
        <taxon>Bacteria</taxon>
        <taxon>Pseudomonadati</taxon>
        <taxon>Chlorobiota</taxon>
        <taxon>Chlorobiia</taxon>
        <taxon>Chlorobiales</taxon>
        <taxon>Chlorobiaceae</taxon>
        <taxon>Chlorobaculum</taxon>
    </lineage>
</organism>
<dbReference type="EMBL" id="AE006470">
    <property type="protein sequence ID" value="AAM73283.1"/>
    <property type="molecule type" value="Genomic_DNA"/>
</dbReference>
<protein>
    <submittedName>
        <fullName evidence="1">Uncharacterized protein</fullName>
    </submittedName>
</protein>
<keyword evidence="2" id="KW-1185">Reference proteome</keyword>
<proteinExistence type="predicted"/>
<dbReference type="Proteomes" id="UP000001007">
    <property type="component" value="Chromosome"/>
</dbReference>
<dbReference type="STRING" id="194439.CT2066"/>
<evidence type="ECO:0000313" key="1">
    <source>
        <dbReference type="EMBL" id="AAM73283.1"/>
    </source>
</evidence>
<reference evidence="1 2" key="1">
    <citation type="journal article" date="2002" name="Proc. Natl. Acad. Sci. U.S.A.">
        <title>The complete genome sequence of Chlorobium tepidum TLS, a photosynthetic, anaerobic, green-sulfur bacterium.</title>
        <authorList>
            <person name="Eisen J.A."/>
            <person name="Nelson K.E."/>
            <person name="Paulsen I.T."/>
            <person name="Heidelberg J.F."/>
            <person name="Wu M."/>
            <person name="Dodson R.J."/>
            <person name="Deboy R."/>
            <person name="Gwinn M.L."/>
            <person name="Nelson W.C."/>
            <person name="Haft D.H."/>
            <person name="Hickey E.K."/>
            <person name="Peterson J.D."/>
            <person name="Durkin A.S."/>
            <person name="Kolonay J.L."/>
            <person name="Yang F."/>
            <person name="Holt I."/>
            <person name="Umayam L.A."/>
            <person name="Mason T."/>
            <person name="Brenner M."/>
            <person name="Shea T.P."/>
            <person name="Parksey D."/>
            <person name="Nierman W.C."/>
            <person name="Feldblyum T.V."/>
            <person name="Hansen C.L."/>
            <person name="Craven M.B."/>
            <person name="Radune D."/>
            <person name="Vamathevan J."/>
            <person name="Khouri H."/>
            <person name="White O."/>
            <person name="Gruber T.M."/>
            <person name="Ketchum K.A."/>
            <person name="Venter J.C."/>
            <person name="Tettelin H."/>
            <person name="Bryant D.A."/>
            <person name="Fraser C.M."/>
        </authorList>
    </citation>
    <scope>NUCLEOTIDE SEQUENCE [LARGE SCALE GENOMIC DNA]</scope>
    <source>
        <strain evidence="2">ATCC 49652 / DSM 12025 / NBRC 103806 / TLS</strain>
    </source>
</reference>
<dbReference type="KEGG" id="cte:CT2066"/>
<evidence type="ECO:0000313" key="2">
    <source>
        <dbReference type="Proteomes" id="UP000001007"/>
    </source>
</evidence>